<dbReference type="RefSeq" id="WP_005742896.1">
    <property type="nucleotide sequence ID" value="NZ_CP031226.1"/>
</dbReference>
<accession>A0AAD0PWG7</accession>
<geneLocation type="plasmid" evidence="2">
    <name>pmppla107</name>
</geneLocation>
<dbReference type="EMBL" id="CP031226">
    <property type="protein sequence ID" value="AXH60034.1"/>
    <property type="molecule type" value="Genomic_DNA"/>
</dbReference>
<gene>
    <name evidence="1" type="ORF">PLA107_032935</name>
</gene>
<reference evidence="1 2" key="1">
    <citation type="journal article" date="2011" name="PLoS Pathog.">
        <title>Dynamic evolution of pathogenicity revealed by sequencing and comparative genomics of 19 Pseudomonas syringae isolates.</title>
        <authorList>
            <person name="Baltrus D.A."/>
            <person name="Nishimura M.T."/>
            <person name="Romanchuk A."/>
            <person name="Chang J.H."/>
            <person name="Mukhtar M.S."/>
            <person name="Cherkis K."/>
            <person name="Roach J."/>
            <person name="Grant S.R."/>
            <person name="Jones C.D."/>
            <person name="Dangl J.L."/>
        </authorList>
    </citation>
    <scope>NUCLEOTIDE SEQUENCE [LARGE SCALE GENOMIC DNA]</scope>
    <source>
        <strain evidence="1 2">M301315</strain>
    </source>
</reference>
<keyword evidence="1" id="KW-0614">Plasmid</keyword>
<evidence type="ECO:0000313" key="2">
    <source>
        <dbReference type="Proteomes" id="UP000006426"/>
    </source>
</evidence>
<name>A0AAD0PWG7_PSEAV</name>
<protein>
    <submittedName>
        <fullName evidence="1">Uncharacterized protein</fullName>
    </submittedName>
</protein>
<evidence type="ECO:0000313" key="1">
    <source>
        <dbReference type="EMBL" id="AXH60034.1"/>
    </source>
</evidence>
<dbReference type="GeneID" id="39473963"/>
<dbReference type="Proteomes" id="UP000006426">
    <property type="component" value="Plasmid pmppla107"/>
</dbReference>
<dbReference type="AlphaFoldDB" id="A0AAD0PWG7"/>
<proteinExistence type="predicted"/>
<sequence length="184" mass="21332">MDTKSISNIFSSLLSSARDEAQVVVEETRQLPEIQQAIKALEDRNPDRFYLALLYPLTQVVRGLVNEQVGRCQEAEFLLMQRDFVSSHIRKLIEQHEGWPCSADKVRTIMRVALSYYIDKKPIEFNYQGEYVFHLPTKILNDQASILGFMNGLKHLYYGDPEPYLQQLLRIKKRTAEAEQPQGL</sequence>
<organism evidence="1 2">
    <name type="scientific">Pseudomonas amygdali pv. lachrymans str. M301315</name>
    <dbReference type="NCBI Taxonomy" id="629260"/>
    <lineage>
        <taxon>Bacteria</taxon>
        <taxon>Pseudomonadati</taxon>
        <taxon>Pseudomonadota</taxon>
        <taxon>Gammaproteobacteria</taxon>
        <taxon>Pseudomonadales</taxon>
        <taxon>Pseudomonadaceae</taxon>
        <taxon>Pseudomonas</taxon>
        <taxon>Pseudomonas amygdali</taxon>
    </lineage>
</organism>